<evidence type="ECO:0000256" key="2">
    <source>
        <dbReference type="ARBA" id="ARBA00023043"/>
    </source>
</evidence>
<dbReference type="Proteomes" id="UP000476176">
    <property type="component" value="Unassembled WGS sequence"/>
</dbReference>
<dbReference type="Pfam" id="PF12796">
    <property type="entry name" value="Ank_2"/>
    <property type="match status" value="1"/>
</dbReference>
<evidence type="ECO:0000313" key="7">
    <source>
        <dbReference type="Proteomes" id="UP000476176"/>
    </source>
</evidence>
<dbReference type="SMART" id="SM00248">
    <property type="entry name" value="ANK"/>
    <property type="match status" value="7"/>
</dbReference>
<dbReference type="SUPFAM" id="SSF48403">
    <property type="entry name" value="Ankyrin repeat"/>
    <property type="match status" value="2"/>
</dbReference>
<dbReference type="PANTHER" id="PTHR24166">
    <property type="entry name" value="ROLLING PEBBLES, ISOFORM B"/>
    <property type="match status" value="1"/>
</dbReference>
<dbReference type="Pfam" id="PF00023">
    <property type="entry name" value="Ank"/>
    <property type="match status" value="1"/>
</dbReference>
<evidence type="ECO:0000256" key="3">
    <source>
        <dbReference type="PROSITE-ProRule" id="PRU00023"/>
    </source>
</evidence>
<evidence type="ECO:0000313" key="5">
    <source>
        <dbReference type="EMBL" id="KAE9165908.1"/>
    </source>
</evidence>
<dbReference type="InterPro" id="IPR036770">
    <property type="entry name" value="Ankyrin_rpt-contain_sf"/>
</dbReference>
<evidence type="ECO:0000313" key="4">
    <source>
        <dbReference type="EMBL" id="KAE8962591.1"/>
    </source>
</evidence>
<protein>
    <submittedName>
        <fullName evidence="4">Uncharacterized protein</fullName>
    </submittedName>
</protein>
<dbReference type="InterPro" id="IPR050889">
    <property type="entry name" value="Dendritic_Spine_Reg/Scaffold"/>
</dbReference>
<keyword evidence="2 3" id="KW-0040">ANK repeat</keyword>
<organism evidence="4 6">
    <name type="scientific">Phytophthora fragariae</name>
    <dbReference type="NCBI Taxonomy" id="53985"/>
    <lineage>
        <taxon>Eukaryota</taxon>
        <taxon>Sar</taxon>
        <taxon>Stramenopiles</taxon>
        <taxon>Oomycota</taxon>
        <taxon>Peronosporomycetes</taxon>
        <taxon>Peronosporales</taxon>
        <taxon>Peronosporaceae</taxon>
        <taxon>Phytophthora</taxon>
    </lineage>
</organism>
<feature type="non-terminal residue" evidence="4">
    <location>
        <position position="439"/>
    </location>
</feature>
<sequence length="439" mass="48319">MATRLQQTPGATSDEQQRWMTFKRATALHLAVWRGRSAAVEFLIGQGADIELQDQAGMTALQVDVMRICLQKMRPTLLLRSRCIDVQSPVATAMSKRRQVRDRFTYRDIDTSVLDLLLDHNARVDQRNESGDTALLNAAEYGLIKHVEKLLAHGADASARDQRGRSAMDIAGEHGFADIVNALADSCPRLVSSVGDKTLVMAGVTKGGDELGSRLLNIAAEYDAPSCALFLLQRGVSARWTNAKGQNAVQVACARGHPEILEMLLQRSGPDESRSTDLANARNDATVLSHPSIQIDVLQTCDSSVSFLDLDNSHHPFPVFVAVKMPANLEIMEVLIRHSAKFDFPSRRSQDSIAPLLASWLLRVAPSEVSKLLVDLASSGAIRHKQLRHVILALTWQKYTHEALLVALLVLFSPQAMEVEKALAILKPWMARCEVNLVT</sequence>
<accession>A0A6A3GZK3</accession>
<evidence type="ECO:0000256" key="1">
    <source>
        <dbReference type="ARBA" id="ARBA00022737"/>
    </source>
</evidence>
<feature type="repeat" description="ANK" evidence="3">
    <location>
        <begin position="23"/>
        <end position="55"/>
    </location>
</feature>
<keyword evidence="1" id="KW-0677">Repeat</keyword>
<dbReference type="AlphaFoldDB" id="A0A6A3GZK3"/>
<gene>
    <name evidence="5" type="ORF">PF004_g29338</name>
    <name evidence="4" type="ORF">PF011_g29331</name>
</gene>
<dbReference type="EMBL" id="QXGC01005269">
    <property type="protein sequence ID" value="KAE9165908.1"/>
    <property type="molecule type" value="Genomic_DNA"/>
</dbReference>
<feature type="repeat" description="ANK" evidence="3">
    <location>
        <begin position="130"/>
        <end position="162"/>
    </location>
</feature>
<dbReference type="Proteomes" id="UP000460718">
    <property type="component" value="Unassembled WGS sequence"/>
</dbReference>
<dbReference type="PROSITE" id="PS50088">
    <property type="entry name" value="ANK_REPEAT"/>
    <property type="match status" value="2"/>
</dbReference>
<dbReference type="PROSITE" id="PS50297">
    <property type="entry name" value="ANK_REP_REGION"/>
    <property type="match status" value="2"/>
</dbReference>
<evidence type="ECO:0000313" key="6">
    <source>
        <dbReference type="Proteomes" id="UP000460718"/>
    </source>
</evidence>
<proteinExistence type="predicted"/>
<dbReference type="PANTHER" id="PTHR24166:SF48">
    <property type="entry name" value="PROTEIN VAPYRIN"/>
    <property type="match status" value="1"/>
</dbReference>
<dbReference type="Gene3D" id="1.25.40.20">
    <property type="entry name" value="Ankyrin repeat-containing domain"/>
    <property type="match status" value="3"/>
</dbReference>
<name>A0A6A3GZK3_9STRA</name>
<reference evidence="6 7" key="1">
    <citation type="submission" date="2018-09" db="EMBL/GenBank/DDBJ databases">
        <title>Genomic investigation of the strawberry pathogen Phytophthora fragariae indicates pathogenicity is determined by transcriptional variation in three key races.</title>
        <authorList>
            <person name="Adams T.M."/>
            <person name="Armitage A.D."/>
            <person name="Sobczyk M.K."/>
            <person name="Bates H.J."/>
            <person name="Dunwell J.M."/>
            <person name="Nellist C.F."/>
            <person name="Harrison R.J."/>
        </authorList>
    </citation>
    <scope>NUCLEOTIDE SEQUENCE [LARGE SCALE GENOMIC DNA]</scope>
    <source>
        <strain evidence="5 7">BC-23</strain>
        <strain evidence="4 6">SCRP245</strain>
    </source>
</reference>
<dbReference type="InterPro" id="IPR002110">
    <property type="entry name" value="Ankyrin_rpt"/>
</dbReference>
<dbReference type="EMBL" id="QXFW01005267">
    <property type="protein sequence ID" value="KAE8962591.1"/>
    <property type="molecule type" value="Genomic_DNA"/>
</dbReference>
<comment type="caution">
    <text evidence="4">The sequence shown here is derived from an EMBL/GenBank/DDBJ whole genome shotgun (WGS) entry which is preliminary data.</text>
</comment>